<dbReference type="PANTHER" id="PTHR10746:SF6">
    <property type="entry name" value="LARGE RIBOSOMAL SUBUNIT PROTEIN UL4M"/>
    <property type="match status" value="1"/>
</dbReference>
<name>A0ABW5E3H9_9BACT</name>
<proteinExistence type="inferred from homology"/>
<dbReference type="InterPro" id="IPR002136">
    <property type="entry name" value="Ribosomal_uL4"/>
</dbReference>
<comment type="similarity">
    <text evidence="1 5">Belongs to the universal ribosomal protein uL4 family.</text>
</comment>
<dbReference type="EMBL" id="JBHUJC010000041">
    <property type="protein sequence ID" value="MFD2277157.1"/>
    <property type="molecule type" value="Genomic_DNA"/>
</dbReference>
<evidence type="ECO:0000313" key="7">
    <source>
        <dbReference type="Proteomes" id="UP001597297"/>
    </source>
</evidence>
<dbReference type="Gene3D" id="3.40.1370.10">
    <property type="match status" value="1"/>
</dbReference>
<dbReference type="NCBIfam" id="TIGR03953">
    <property type="entry name" value="rplD_bact"/>
    <property type="match status" value="1"/>
</dbReference>
<dbReference type="InterPro" id="IPR023574">
    <property type="entry name" value="Ribosomal_uL4_dom_sf"/>
</dbReference>
<comment type="caution">
    <text evidence="6">The sequence shown here is derived from an EMBL/GenBank/DDBJ whole genome shotgun (WGS) entry which is preliminary data.</text>
</comment>
<comment type="function">
    <text evidence="5">Forms part of the polypeptide exit tunnel.</text>
</comment>
<comment type="subunit">
    <text evidence="5">Part of the 50S ribosomal subunit.</text>
</comment>
<evidence type="ECO:0000256" key="4">
    <source>
        <dbReference type="ARBA" id="ARBA00035244"/>
    </source>
</evidence>
<organism evidence="6 7">
    <name type="scientific">Rubritalea spongiae</name>
    <dbReference type="NCBI Taxonomy" id="430797"/>
    <lineage>
        <taxon>Bacteria</taxon>
        <taxon>Pseudomonadati</taxon>
        <taxon>Verrucomicrobiota</taxon>
        <taxon>Verrucomicrobiia</taxon>
        <taxon>Verrucomicrobiales</taxon>
        <taxon>Rubritaleaceae</taxon>
        <taxon>Rubritalea</taxon>
    </lineage>
</organism>
<keyword evidence="5" id="KW-0694">RNA-binding</keyword>
<evidence type="ECO:0000256" key="5">
    <source>
        <dbReference type="HAMAP-Rule" id="MF_01328"/>
    </source>
</evidence>
<keyword evidence="7" id="KW-1185">Reference proteome</keyword>
<dbReference type="RefSeq" id="WP_377094062.1">
    <property type="nucleotide sequence ID" value="NZ_JBHSJM010000001.1"/>
</dbReference>
<evidence type="ECO:0000256" key="2">
    <source>
        <dbReference type="ARBA" id="ARBA00022980"/>
    </source>
</evidence>
<gene>
    <name evidence="5 6" type="primary">rplD</name>
    <name evidence="6" type="ORF">ACFSQZ_11815</name>
</gene>
<evidence type="ECO:0000256" key="1">
    <source>
        <dbReference type="ARBA" id="ARBA00010528"/>
    </source>
</evidence>
<reference evidence="7" key="1">
    <citation type="journal article" date="2019" name="Int. J. Syst. Evol. Microbiol.">
        <title>The Global Catalogue of Microorganisms (GCM) 10K type strain sequencing project: providing services to taxonomists for standard genome sequencing and annotation.</title>
        <authorList>
            <consortium name="The Broad Institute Genomics Platform"/>
            <consortium name="The Broad Institute Genome Sequencing Center for Infectious Disease"/>
            <person name="Wu L."/>
            <person name="Ma J."/>
        </authorList>
    </citation>
    <scope>NUCLEOTIDE SEQUENCE [LARGE SCALE GENOMIC DNA]</scope>
    <source>
        <strain evidence="7">JCM 16545</strain>
    </source>
</reference>
<keyword evidence="2 5" id="KW-0689">Ribosomal protein</keyword>
<evidence type="ECO:0000313" key="6">
    <source>
        <dbReference type="EMBL" id="MFD2277157.1"/>
    </source>
</evidence>
<sequence length="202" mass="21631">MSAKTLTAADATAANINLVEGHKGTQAVHDLVTAYRANRRSGSANTKTRSEVKCTGKKMYKQKGTGNARHGDRGAPIFVGGGVVFGPKPRDYSKKVTKSVRKLALRRVLTSKIEAGEVFTVASFEVAESKTKDFVAAVKAITDAKKVLVISNEFTEQTYLSGRNVKNVQLITAAEANIEQILHANAVVLTEGALETIAKRTA</sequence>
<dbReference type="SUPFAM" id="SSF52166">
    <property type="entry name" value="Ribosomal protein L4"/>
    <property type="match status" value="1"/>
</dbReference>
<dbReference type="InterPro" id="IPR013005">
    <property type="entry name" value="Ribosomal_uL4-like"/>
</dbReference>
<comment type="function">
    <text evidence="5">One of the primary rRNA binding proteins, this protein initially binds near the 5'-end of the 23S rRNA. It is important during the early stages of 50S assembly. It makes multiple contacts with different domains of the 23S rRNA in the assembled 50S subunit and ribosome.</text>
</comment>
<dbReference type="Proteomes" id="UP001597297">
    <property type="component" value="Unassembled WGS sequence"/>
</dbReference>
<protein>
    <recommendedName>
        <fullName evidence="4 5">Large ribosomal subunit protein uL4</fullName>
    </recommendedName>
</protein>
<dbReference type="GO" id="GO:0005840">
    <property type="term" value="C:ribosome"/>
    <property type="evidence" value="ECO:0007669"/>
    <property type="project" value="UniProtKB-KW"/>
</dbReference>
<dbReference type="PANTHER" id="PTHR10746">
    <property type="entry name" value="50S RIBOSOMAL PROTEIN L4"/>
    <property type="match status" value="1"/>
</dbReference>
<dbReference type="HAMAP" id="MF_01328_B">
    <property type="entry name" value="Ribosomal_uL4_B"/>
    <property type="match status" value="1"/>
</dbReference>
<keyword evidence="3 5" id="KW-0687">Ribonucleoprotein</keyword>
<accession>A0ABW5E3H9</accession>
<evidence type="ECO:0000256" key="3">
    <source>
        <dbReference type="ARBA" id="ARBA00023274"/>
    </source>
</evidence>
<dbReference type="Pfam" id="PF00573">
    <property type="entry name" value="Ribosomal_L4"/>
    <property type="match status" value="1"/>
</dbReference>
<keyword evidence="5" id="KW-0699">rRNA-binding</keyword>